<evidence type="ECO:0000313" key="1">
    <source>
        <dbReference type="EMBL" id="SAL58451.1"/>
    </source>
</evidence>
<protein>
    <recommendedName>
        <fullName evidence="3">Phage baseplate protein</fullName>
    </recommendedName>
</protein>
<dbReference type="AlphaFoldDB" id="A0A158IQT8"/>
<accession>A0A158IQT8</accession>
<dbReference type="OrthoDB" id="283948at2"/>
<sequence>MQPLDDALLLDIWARRDARRRADCDDCADLLASVRMAGDAHLDEWPLGRCQTALLELRCATFGATLEAAMDCPQCGARLEFELDGDALLKIQRDGSADHADAPALCVQGLGFRLPTRRDLVAVSGLGDERDAVVALARSCCIDDPARVEWTEALLASLDAAFEAADPLGNLQLSLACPDCCCVWDQPLDLPRYFREEIDVRARALLVEVHRLARAYGWSERDILGMAPARRKAYLELLA</sequence>
<evidence type="ECO:0008006" key="3">
    <source>
        <dbReference type="Google" id="ProtNLM"/>
    </source>
</evidence>
<proteinExistence type="predicted"/>
<reference evidence="1" key="1">
    <citation type="submission" date="2016-01" db="EMBL/GenBank/DDBJ databases">
        <authorList>
            <person name="Peeters C."/>
        </authorList>
    </citation>
    <scope>NUCLEOTIDE SEQUENCE [LARGE SCALE GENOMIC DNA]</scope>
    <source>
        <strain evidence="1">LMG 22940</strain>
    </source>
</reference>
<dbReference type="RefSeq" id="WP_087645035.1">
    <property type="nucleotide sequence ID" value="NZ_FCON02000026.1"/>
</dbReference>
<organism evidence="1 2">
    <name type="scientific">Caballeronia choica</name>
    <dbReference type="NCBI Taxonomy" id="326476"/>
    <lineage>
        <taxon>Bacteria</taxon>
        <taxon>Pseudomonadati</taxon>
        <taxon>Pseudomonadota</taxon>
        <taxon>Betaproteobacteria</taxon>
        <taxon>Burkholderiales</taxon>
        <taxon>Burkholderiaceae</taxon>
        <taxon>Caballeronia</taxon>
    </lineage>
</organism>
<evidence type="ECO:0000313" key="2">
    <source>
        <dbReference type="Proteomes" id="UP000054770"/>
    </source>
</evidence>
<keyword evidence="2" id="KW-1185">Reference proteome</keyword>
<comment type="caution">
    <text evidence="1">The sequence shown here is derived from an EMBL/GenBank/DDBJ whole genome shotgun (WGS) entry which is preliminary data.</text>
</comment>
<dbReference type="EMBL" id="FCON02000026">
    <property type="protein sequence ID" value="SAL58451.1"/>
    <property type="molecule type" value="Genomic_DNA"/>
</dbReference>
<gene>
    <name evidence="1" type="ORF">AWB68_02897</name>
</gene>
<name>A0A158IQT8_9BURK</name>
<dbReference type="Proteomes" id="UP000054770">
    <property type="component" value="Unassembled WGS sequence"/>
</dbReference>